<dbReference type="SUPFAM" id="SSF89372">
    <property type="entry name" value="Fucose-specific lectin"/>
    <property type="match status" value="2"/>
</dbReference>
<dbReference type="Proteomes" id="UP000249045">
    <property type="component" value="Unassembled WGS sequence"/>
</dbReference>
<comment type="caution">
    <text evidence="4">The sequence shown here is derived from an EMBL/GenBank/DDBJ whole genome shotgun (WGS) entry which is preliminary data.</text>
</comment>
<dbReference type="EMBL" id="PYAC01000041">
    <property type="protein sequence ID" value="RAO10425.1"/>
    <property type="molecule type" value="Genomic_DNA"/>
</dbReference>
<dbReference type="Gene3D" id="2.120.10.70">
    <property type="entry name" value="Fucose-specific lectin"/>
    <property type="match status" value="1"/>
</dbReference>
<sequence length="676" mass="71409">MSQLTKESTPRTSSRRRSLALTAAALIGAAGLVAPLPASPAQAATDAFSCTGAAAFFNSTTTGTLVRRQYSTPGRDGGVFTAATTVGPAGWQTFGRLLGGPDGRVYGINSTGLNRYRWTGSGWEPVDGKQSWIISTSFTNYATAAYRNKITVDQIGDFYAVDAQGKLRWYRFDESTRKWTIDARVIDTGWDRYNLIVAGAPGTLYGRTSDGKLYRHRFDPASQRWILRDSLVGPSGWQTFTKGIFSAGGDTLFGIDSAGNLFQYRFREDNGSWSLAGDKIGTGWEGFPNVFTTTNTCRQGAITSPALPATPARQNAPLAVVQAPAAGTALGSLEIAYTDTIGQLRHGRANPDSLFSVQWSPVPGTEAYTGKPSLVSDAQSRVTIVAHETTSNVGSLTQKTPAMPDWNPWLALGGAMRSEPAAVRLSDDTRAVFALDADGALWHRRQDGTAGDLLPWTPLGGTGLTGTPVAVPGADGTAALLVANAAGTLQAATYKGGALTSAWTGLGGAGFVDTPSVVTLPGRRLMVFARHTDGVVKSQLQNLDGTWPGTWNAVGDSGITPAGSPTAVLSPNTGRISVFTRTADDTIQHSRQTAAGSTAWGNWATATVPDETYPTDPTAFVFQNSSGIRLGFVSRTANGSVRLYDTDESAASLATRAAPAEGISFTRQEIQQPRDN</sequence>
<gene>
    <name evidence="4" type="ORF">MED15_05641</name>
</gene>
<evidence type="ECO:0000313" key="4">
    <source>
        <dbReference type="EMBL" id="RAO10425.1"/>
    </source>
</evidence>
<feature type="chain" id="PRO_5046838533" description="Tachylectin" evidence="1">
    <location>
        <begin position="44"/>
        <end position="676"/>
    </location>
</feature>
<dbReference type="InterPro" id="IPR023294">
    <property type="entry name" value="Tachylectin2"/>
</dbReference>
<dbReference type="Pfam" id="PF14517">
    <property type="entry name" value="Tachylectin"/>
    <property type="match status" value="1"/>
</dbReference>
<feature type="signal peptide" evidence="1">
    <location>
        <begin position="1"/>
        <end position="43"/>
    </location>
</feature>
<protein>
    <recommendedName>
        <fullName evidence="6">Tachylectin</fullName>
    </recommendedName>
</protein>
<evidence type="ECO:0008006" key="6">
    <source>
        <dbReference type="Google" id="ProtNLM"/>
    </source>
</evidence>
<dbReference type="InterPro" id="IPR058502">
    <property type="entry name" value="PLL-like_beta-prop"/>
</dbReference>
<keyword evidence="1" id="KW-0732">Signal</keyword>
<name>A0ABX9CVA9_9ACTN</name>
<reference evidence="4 5" key="1">
    <citation type="submission" date="2018-03" db="EMBL/GenBank/DDBJ databases">
        <title>Defining the species Micromonospora saelicesensis and Micromonospora noduli under the framework of genomics.</title>
        <authorList>
            <person name="Riesco R."/>
            <person name="Trujillo M.E."/>
        </authorList>
    </citation>
    <scope>NUCLEOTIDE SEQUENCE [LARGE SCALE GENOMIC DNA]</scope>
    <source>
        <strain evidence="4 5">MED15</strain>
    </source>
</reference>
<evidence type="ECO:0000259" key="2">
    <source>
        <dbReference type="Pfam" id="PF14517"/>
    </source>
</evidence>
<evidence type="ECO:0000313" key="5">
    <source>
        <dbReference type="Proteomes" id="UP000249045"/>
    </source>
</evidence>
<dbReference type="PROSITE" id="PS51318">
    <property type="entry name" value="TAT"/>
    <property type="match status" value="1"/>
</dbReference>
<feature type="domain" description="Tachylectin 2" evidence="2">
    <location>
        <begin position="81"/>
        <end position="287"/>
    </location>
</feature>
<evidence type="ECO:0000259" key="3">
    <source>
        <dbReference type="Pfam" id="PF26607"/>
    </source>
</evidence>
<dbReference type="Pfam" id="PF26607">
    <property type="entry name" value="DUF8189"/>
    <property type="match status" value="1"/>
</dbReference>
<accession>A0ABX9CVA9</accession>
<feature type="domain" description="PLL-like beta propeller" evidence="3">
    <location>
        <begin position="367"/>
        <end position="646"/>
    </location>
</feature>
<dbReference type="InterPro" id="IPR036813">
    <property type="entry name" value="Tachylectin2_sf"/>
</dbReference>
<dbReference type="InterPro" id="IPR006311">
    <property type="entry name" value="TAT_signal"/>
</dbReference>
<organism evidence="4 5">
    <name type="scientific">Micromonospora noduli</name>
    <dbReference type="NCBI Taxonomy" id="709876"/>
    <lineage>
        <taxon>Bacteria</taxon>
        <taxon>Bacillati</taxon>
        <taxon>Actinomycetota</taxon>
        <taxon>Actinomycetes</taxon>
        <taxon>Micromonosporales</taxon>
        <taxon>Micromonosporaceae</taxon>
        <taxon>Micromonospora</taxon>
    </lineage>
</organism>
<proteinExistence type="predicted"/>
<evidence type="ECO:0000256" key="1">
    <source>
        <dbReference type="SAM" id="SignalP"/>
    </source>
</evidence>
<keyword evidence="5" id="KW-1185">Reference proteome</keyword>
<dbReference type="SUPFAM" id="SSF50934">
    <property type="entry name" value="Tachylectin-2"/>
    <property type="match status" value="1"/>
</dbReference>
<dbReference type="Gene3D" id="2.115.10.10">
    <property type="entry name" value="Tachylectin 2"/>
    <property type="match status" value="1"/>
</dbReference>